<dbReference type="PANTHER" id="PTHR48098:SF3">
    <property type="entry name" value="IRON(III) ENTEROBACTIN ESTERASE"/>
    <property type="match status" value="1"/>
</dbReference>
<accession>A0A941D3Q3</accession>
<dbReference type="SUPFAM" id="SSF53474">
    <property type="entry name" value="alpha/beta-Hydrolases"/>
    <property type="match status" value="1"/>
</dbReference>
<dbReference type="Pfam" id="PF00756">
    <property type="entry name" value="Esterase"/>
    <property type="match status" value="1"/>
</dbReference>
<gene>
    <name evidence="1" type="ORF">JKL49_15450</name>
</gene>
<sequence>MDFETYRLLGLDQPAPTEMNGRTRASFVETLTAPGDANYNPCREAYPRPGTPEGDLRRWADWDGARVFPGTVRDVAVYTTPGLDRTQAASLIVLQDGVSFYLPAEGQIRVTQVLDTLHARGEIGPTVAVFVNPGRLTASDEPPTEQRSREYDSLTADYGRFLIQDLLPFVRGEVAITEDPARRTLCGISSGGICAFTAAWHFPEQFGRVISHCGSFVNIRGGHNWPFILRATPRKPLRVFLQSGTGDGVHFTGDWPQGNQAMAKALDWAGYDYRFEFGVGGHSLRHGGAIFADTLRWIWRD</sequence>
<dbReference type="InterPro" id="IPR000801">
    <property type="entry name" value="Esterase-like"/>
</dbReference>
<dbReference type="RefSeq" id="WP_215341513.1">
    <property type="nucleotide sequence ID" value="NZ_JAGSGD010000001.1"/>
</dbReference>
<evidence type="ECO:0000313" key="1">
    <source>
        <dbReference type="EMBL" id="MBR7620789.1"/>
    </source>
</evidence>
<proteinExistence type="predicted"/>
<dbReference type="InterPro" id="IPR050583">
    <property type="entry name" value="Mycobacterial_A85_antigen"/>
</dbReference>
<keyword evidence="2" id="KW-1185">Reference proteome</keyword>
<protein>
    <submittedName>
        <fullName evidence="1">Esterase family protein</fullName>
    </submittedName>
</protein>
<dbReference type="PANTHER" id="PTHR48098">
    <property type="entry name" value="ENTEROCHELIN ESTERASE-RELATED"/>
    <property type="match status" value="1"/>
</dbReference>
<dbReference type="InterPro" id="IPR029058">
    <property type="entry name" value="AB_hydrolase_fold"/>
</dbReference>
<reference evidence="1" key="1">
    <citation type="submission" date="2021-04" db="EMBL/GenBank/DDBJ databases">
        <title>Draft genome assembly of strain Phenylobacterium sp. 20VBR1 using MiniION and Illumina platforms.</title>
        <authorList>
            <person name="Thomas F.A."/>
            <person name="Krishnan K.P."/>
            <person name="Sinha R.K."/>
        </authorList>
    </citation>
    <scope>NUCLEOTIDE SEQUENCE</scope>
    <source>
        <strain evidence="1">20VBR1</strain>
    </source>
</reference>
<dbReference type="AlphaFoldDB" id="A0A941D3Q3"/>
<dbReference type="EMBL" id="JAGSGD010000001">
    <property type="protein sequence ID" value="MBR7620789.1"/>
    <property type="molecule type" value="Genomic_DNA"/>
</dbReference>
<organism evidence="1 2">
    <name type="scientific">Phenylobacterium glaciei</name>
    <dbReference type="NCBI Taxonomy" id="2803784"/>
    <lineage>
        <taxon>Bacteria</taxon>
        <taxon>Pseudomonadati</taxon>
        <taxon>Pseudomonadota</taxon>
        <taxon>Alphaproteobacteria</taxon>
        <taxon>Caulobacterales</taxon>
        <taxon>Caulobacteraceae</taxon>
        <taxon>Phenylobacterium</taxon>
    </lineage>
</organism>
<dbReference type="Proteomes" id="UP000622580">
    <property type="component" value="Unassembled WGS sequence"/>
</dbReference>
<name>A0A941D3Q3_9CAUL</name>
<comment type="caution">
    <text evidence="1">The sequence shown here is derived from an EMBL/GenBank/DDBJ whole genome shotgun (WGS) entry which is preliminary data.</text>
</comment>
<dbReference type="Gene3D" id="3.40.50.1820">
    <property type="entry name" value="alpha/beta hydrolase"/>
    <property type="match status" value="1"/>
</dbReference>
<evidence type="ECO:0000313" key="2">
    <source>
        <dbReference type="Proteomes" id="UP000622580"/>
    </source>
</evidence>